<dbReference type="InterPro" id="IPR006638">
    <property type="entry name" value="Elp3/MiaA/NifB-like_rSAM"/>
</dbReference>
<dbReference type="CDD" id="cd02068">
    <property type="entry name" value="radical_SAM_B12_BD"/>
    <property type="match status" value="1"/>
</dbReference>
<dbReference type="SMART" id="SM00729">
    <property type="entry name" value="Elp3"/>
    <property type="match status" value="1"/>
</dbReference>
<dbReference type="Gene3D" id="3.80.30.20">
    <property type="entry name" value="tm_1862 like domain"/>
    <property type="match status" value="1"/>
</dbReference>
<evidence type="ECO:0000256" key="6">
    <source>
        <dbReference type="ARBA" id="ARBA00023004"/>
    </source>
</evidence>
<dbReference type="GO" id="GO:0051539">
    <property type="term" value="F:4 iron, 4 sulfur cluster binding"/>
    <property type="evidence" value="ECO:0007669"/>
    <property type="project" value="UniProtKB-KW"/>
</dbReference>
<dbReference type="InterPro" id="IPR006158">
    <property type="entry name" value="Cobalamin-bd"/>
</dbReference>
<dbReference type="Pfam" id="PF04055">
    <property type="entry name" value="Radical_SAM"/>
    <property type="match status" value="1"/>
</dbReference>
<dbReference type="SFLD" id="SFLDS00029">
    <property type="entry name" value="Radical_SAM"/>
    <property type="match status" value="1"/>
</dbReference>
<dbReference type="PROSITE" id="PS51918">
    <property type="entry name" value="RADICAL_SAM"/>
    <property type="match status" value="1"/>
</dbReference>
<dbReference type="AlphaFoldDB" id="D6SQ51"/>
<dbReference type="SFLD" id="SFLDG01082">
    <property type="entry name" value="B12-binding_domain_containing"/>
    <property type="match status" value="1"/>
</dbReference>
<evidence type="ECO:0000259" key="8">
    <source>
        <dbReference type="PROSITE" id="PS51332"/>
    </source>
</evidence>
<comment type="cofactor">
    <cofactor evidence="1">
        <name>[4Fe-4S] cluster</name>
        <dbReference type="ChEBI" id="CHEBI:49883"/>
    </cofactor>
</comment>
<keyword evidence="7" id="KW-0411">Iron-sulfur</keyword>
<dbReference type="InterPro" id="IPR034466">
    <property type="entry name" value="Methyltransferase_Class_B"/>
</dbReference>
<dbReference type="InterPro" id="IPR036724">
    <property type="entry name" value="Cobalamin-bd_sf"/>
</dbReference>
<dbReference type="PANTHER" id="PTHR43409">
    <property type="entry name" value="ANAEROBIC MAGNESIUM-PROTOPORPHYRIN IX MONOMETHYL ESTER CYCLASE-RELATED"/>
    <property type="match status" value="1"/>
</dbReference>
<dbReference type="InterPro" id="IPR023404">
    <property type="entry name" value="rSAM_horseshoe"/>
</dbReference>
<dbReference type="Gene3D" id="3.40.50.280">
    <property type="entry name" value="Cobalamin-binding domain"/>
    <property type="match status" value="1"/>
</dbReference>
<dbReference type="PROSITE" id="PS51332">
    <property type="entry name" value="B12_BINDING"/>
    <property type="match status" value="1"/>
</dbReference>
<keyword evidence="11" id="KW-1185">Reference proteome</keyword>
<keyword evidence="4" id="KW-0949">S-adenosyl-L-methionine</keyword>
<dbReference type="eggNOG" id="COG1032">
    <property type="taxonomic scope" value="Bacteria"/>
</dbReference>
<keyword evidence="6" id="KW-0408">Iron</keyword>
<evidence type="ECO:0000256" key="2">
    <source>
        <dbReference type="ARBA" id="ARBA00022603"/>
    </source>
</evidence>
<dbReference type="EMBL" id="ACJN02000002">
    <property type="protein sequence ID" value="EFI34877.1"/>
    <property type="molecule type" value="Genomic_DNA"/>
</dbReference>
<feature type="domain" description="Radical SAM core" evidence="9">
    <location>
        <begin position="179"/>
        <end position="399"/>
    </location>
</feature>
<evidence type="ECO:0000256" key="5">
    <source>
        <dbReference type="ARBA" id="ARBA00022723"/>
    </source>
</evidence>
<protein>
    <submittedName>
        <fullName evidence="10">Radical SAM domain protein</fullName>
    </submittedName>
</protein>
<feature type="domain" description="B12-binding" evidence="8">
    <location>
        <begin position="7"/>
        <end position="134"/>
    </location>
</feature>
<dbReference type="InterPro" id="IPR051198">
    <property type="entry name" value="BchE-like"/>
</dbReference>
<sequence length="447" mass="50831">MRILLINTPFHSAYKKFTQEFPPLGIAYIAGMLRKSGHDVHLLDLNASDTGEYPGFRRFDLIGISADTPRHDKALALAAQAREHQVPVALGGPHVSFLPEESLKSGYVDYVVRGEGEYPMLYLAEFLAGERSLEDVPAVSYLLEGEAVHNPDQCIAKDIDSLPFPARDLLPMDKYRTHLNKKRATSMISSRGCPFNCSFCASSQLFGARWRAREPEAIFDEIEHVQQRYQVSNILFVDDNFTLDPQRTVRISELICKKDLNIQWLCFSRVNTIVENEDMVQGMAESGVRMMFLGVESPDPRVLESYNKKITAETSFRALEILKKYSIDALASFIIGNLNEDSRMIKNTIRFANKLNPKTAQFSILTPYPGTRLYNEVKDRILTFDWSRYDGMHATIKPDRVRAEELERLIKKAYVSFYLHPGKILAHPVAGMRNLFMVPRLLKAQSS</sequence>
<evidence type="ECO:0000256" key="1">
    <source>
        <dbReference type="ARBA" id="ARBA00001966"/>
    </source>
</evidence>
<dbReference type="Pfam" id="PF02310">
    <property type="entry name" value="B12-binding"/>
    <property type="match status" value="1"/>
</dbReference>
<comment type="caution">
    <text evidence="10">The sequence shown here is derived from an EMBL/GenBank/DDBJ whole genome shotgun (WGS) entry which is preliminary data.</text>
</comment>
<reference evidence="10" key="1">
    <citation type="submission" date="2010-05" db="EMBL/GenBank/DDBJ databases">
        <title>The draft genome of Desulfonatronospira thiodismutans ASO3-1.</title>
        <authorList>
            <consortium name="US DOE Joint Genome Institute (JGI-PGF)"/>
            <person name="Lucas S."/>
            <person name="Copeland A."/>
            <person name="Lapidus A."/>
            <person name="Cheng J.-F."/>
            <person name="Bruce D."/>
            <person name="Goodwin L."/>
            <person name="Pitluck S."/>
            <person name="Chertkov O."/>
            <person name="Brettin T."/>
            <person name="Detter J.C."/>
            <person name="Han C."/>
            <person name="Land M.L."/>
            <person name="Hauser L."/>
            <person name="Kyrpides N."/>
            <person name="Mikhailova N."/>
            <person name="Muyzer G."/>
            <person name="Woyke T."/>
        </authorList>
    </citation>
    <scope>NUCLEOTIDE SEQUENCE [LARGE SCALE GENOMIC DNA]</scope>
    <source>
        <strain evidence="10">ASO3-1</strain>
    </source>
</reference>
<evidence type="ECO:0000256" key="3">
    <source>
        <dbReference type="ARBA" id="ARBA00022679"/>
    </source>
</evidence>
<gene>
    <name evidence="10" type="ORF">Dthio_PD2268</name>
</gene>
<dbReference type="GO" id="GO:0005829">
    <property type="term" value="C:cytosol"/>
    <property type="evidence" value="ECO:0007669"/>
    <property type="project" value="TreeGrafter"/>
</dbReference>
<dbReference type="SUPFAM" id="SSF102114">
    <property type="entry name" value="Radical SAM enzymes"/>
    <property type="match status" value="1"/>
</dbReference>
<organism evidence="10 11">
    <name type="scientific">Desulfonatronospira thiodismutans ASO3-1</name>
    <dbReference type="NCBI Taxonomy" id="555779"/>
    <lineage>
        <taxon>Bacteria</taxon>
        <taxon>Pseudomonadati</taxon>
        <taxon>Thermodesulfobacteriota</taxon>
        <taxon>Desulfovibrionia</taxon>
        <taxon>Desulfovibrionales</taxon>
        <taxon>Desulfonatronovibrionaceae</taxon>
        <taxon>Desulfonatronospira</taxon>
    </lineage>
</organism>
<evidence type="ECO:0000313" key="10">
    <source>
        <dbReference type="EMBL" id="EFI34877.1"/>
    </source>
</evidence>
<dbReference type="GO" id="GO:0031419">
    <property type="term" value="F:cobalamin binding"/>
    <property type="evidence" value="ECO:0007669"/>
    <property type="project" value="InterPro"/>
</dbReference>
<dbReference type="InterPro" id="IPR007197">
    <property type="entry name" value="rSAM"/>
</dbReference>
<evidence type="ECO:0000313" key="11">
    <source>
        <dbReference type="Proteomes" id="UP000005496"/>
    </source>
</evidence>
<evidence type="ECO:0000256" key="4">
    <source>
        <dbReference type="ARBA" id="ARBA00022691"/>
    </source>
</evidence>
<dbReference type="GO" id="GO:0046872">
    <property type="term" value="F:metal ion binding"/>
    <property type="evidence" value="ECO:0007669"/>
    <property type="project" value="UniProtKB-KW"/>
</dbReference>
<keyword evidence="5" id="KW-0479">Metal-binding</keyword>
<dbReference type="RefSeq" id="WP_008870191.1">
    <property type="nucleotide sequence ID" value="NZ_ACJN02000002.1"/>
</dbReference>
<dbReference type="SFLD" id="SFLDG01123">
    <property type="entry name" value="methyltransferase_(Class_B)"/>
    <property type="match status" value="1"/>
</dbReference>
<evidence type="ECO:0000259" key="9">
    <source>
        <dbReference type="PROSITE" id="PS51918"/>
    </source>
</evidence>
<dbReference type="GO" id="GO:0003824">
    <property type="term" value="F:catalytic activity"/>
    <property type="evidence" value="ECO:0007669"/>
    <property type="project" value="InterPro"/>
</dbReference>
<dbReference type="Proteomes" id="UP000005496">
    <property type="component" value="Unassembled WGS sequence"/>
</dbReference>
<dbReference type="InterPro" id="IPR058240">
    <property type="entry name" value="rSAM_sf"/>
</dbReference>
<dbReference type="SUPFAM" id="SSF52242">
    <property type="entry name" value="Cobalamin (vitamin B12)-binding domain"/>
    <property type="match status" value="1"/>
</dbReference>
<keyword evidence="2" id="KW-0489">Methyltransferase</keyword>
<proteinExistence type="predicted"/>
<name>D6SQ51_9BACT</name>
<accession>D6SQ51</accession>
<dbReference type="CDD" id="cd01335">
    <property type="entry name" value="Radical_SAM"/>
    <property type="match status" value="1"/>
</dbReference>
<evidence type="ECO:0000256" key="7">
    <source>
        <dbReference type="ARBA" id="ARBA00023014"/>
    </source>
</evidence>
<keyword evidence="3" id="KW-0808">Transferase</keyword>
<dbReference type="PANTHER" id="PTHR43409:SF7">
    <property type="entry name" value="BLL1977 PROTEIN"/>
    <property type="match status" value="1"/>
</dbReference>